<proteinExistence type="inferred from homology"/>
<comment type="subcellular location">
    <subcellularLocation>
        <location evidence="7">Cell inner membrane</location>
        <topology evidence="7">Single-pass type II membrane protein</topology>
    </subcellularLocation>
    <text evidence="7">Localizes to the division septum.</text>
</comment>
<dbReference type="InterPro" id="IPR023081">
    <property type="entry name" value="Cell_div_FtsB"/>
</dbReference>
<keyword evidence="5 7" id="KW-0472">Membrane</keyword>
<feature type="topological domain" description="Periplasmic" evidence="7">
    <location>
        <begin position="23"/>
        <end position="101"/>
    </location>
</feature>
<comment type="similarity">
    <text evidence="7">Belongs to the FtsB family.</text>
</comment>
<dbReference type="GO" id="GO:0005886">
    <property type="term" value="C:plasma membrane"/>
    <property type="evidence" value="ECO:0007669"/>
    <property type="project" value="UniProtKB-SubCell"/>
</dbReference>
<reference evidence="8" key="1">
    <citation type="journal article" date="2014" name="Int. J. Syst. Evol. Microbiol.">
        <title>Complete genome sequence of Corynebacterium casei LMG S-19264T (=DSM 44701T), isolated from a smear-ripened cheese.</title>
        <authorList>
            <consortium name="US DOE Joint Genome Institute (JGI-PGF)"/>
            <person name="Walter F."/>
            <person name="Albersmeier A."/>
            <person name="Kalinowski J."/>
            <person name="Ruckert C."/>
        </authorList>
    </citation>
    <scope>NUCLEOTIDE SEQUENCE</scope>
    <source>
        <strain evidence="8">KCTC 23430</strain>
    </source>
</reference>
<protein>
    <recommendedName>
        <fullName evidence="7">Cell division protein FtsB</fullName>
    </recommendedName>
</protein>
<comment type="function">
    <text evidence="7">Essential cell division protein. May link together the upstream cell division proteins, which are predominantly cytoplasmic, with the downstream cell division proteins, which are predominantly periplasmic.</text>
</comment>
<dbReference type="PANTHER" id="PTHR37485:SF1">
    <property type="entry name" value="CELL DIVISION PROTEIN FTSB"/>
    <property type="match status" value="1"/>
</dbReference>
<comment type="caution">
    <text evidence="8">The sequence shown here is derived from an EMBL/GenBank/DDBJ whole genome shotgun (WGS) entry which is preliminary data.</text>
</comment>
<evidence type="ECO:0000313" key="9">
    <source>
        <dbReference type="Proteomes" id="UP000644693"/>
    </source>
</evidence>
<reference evidence="8" key="2">
    <citation type="submission" date="2020-09" db="EMBL/GenBank/DDBJ databases">
        <authorList>
            <person name="Sun Q."/>
            <person name="Kim S."/>
        </authorList>
    </citation>
    <scope>NUCLEOTIDE SEQUENCE</scope>
    <source>
        <strain evidence="8">KCTC 23430</strain>
    </source>
</reference>
<evidence type="ECO:0000256" key="2">
    <source>
        <dbReference type="ARBA" id="ARBA00022618"/>
    </source>
</evidence>
<organism evidence="8 9">
    <name type="scientific">Parahalioglobus pacificus</name>
    <dbReference type="NCBI Taxonomy" id="930806"/>
    <lineage>
        <taxon>Bacteria</taxon>
        <taxon>Pseudomonadati</taxon>
        <taxon>Pseudomonadota</taxon>
        <taxon>Gammaproteobacteria</taxon>
        <taxon>Cellvibrionales</taxon>
        <taxon>Halieaceae</taxon>
        <taxon>Parahalioglobus</taxon>
    </lineage>
</organism>
<keyword evidence="3 7" id="KW-0812">Transmembrane</keyword>
<feature type="topological domain" description="Cytoplasmic" evidence="7">
    <location>
        <begin position="1"/>
        <end position="4"/>
    </location>
</feature>
<evidence type="ECO:0000256" key="5">
    <source>
        <dbReference type="ARBA" id="ARBA00023136"/>
    </source>
</evidence>
<dbReference type="PANTHER" id="PTHR37485">
    <property type="entry name" value="CELL DIVISION PROTEIN FTSB"/>
    <property type="match status" value="1"/>
</dbReference>
<keyword evidence="4 7" id="KW-1133">Transmembrane helix</keyword>
<comment type="subunit">
    <text evidence="7">Part of a complex composed of FtsB, FtsL and FtsQ.</text>
</comment>
<evidence type="ECO:0000256" key="3">
    <source>
        <dbReference type="ARBA" id="ARBA00022692"/>
    </source>
</evidence>
<dbReference type="EMBL" id="BMYM01000001">
    <property type="protein sequence ID" value="GHD31720.1"/>
    <property type="molecule type" value="Genomic_DNA"/>
</dbReference>
<evidence type="ECO:0000256" key="4">
    <source>
        <dbReference type="ARBA" id="ARBA00022989"/>
    </source>
</evidence>
<keyword evidence="9" id="KW-1185">Reference proteome</keyword>
<keyword evidence="7" id="KW-0175">Coiled coil</keyword>
<accession>A0A918XGV4</accession>
<dbReference type="HAMAP" id="MF_00599">
    <property type="entry name" value="FtsB"/>
    <property type="match status" value="1"/>
</dbReference>
<keyword evidence="6 7" id="KW-0131">Cell cycle</keyword>
<evidence type="ECO:0000256" key="7">
    <source>
        <dbReference type="HAMAP-Rule" id="MF_00599"/>
    </source>
</evidence>
<evidence type="ECO:0000256" key="1">
    <source>
        <dbReference type="ARBA" id="ARBA00022475"/>
    </source>
</evidence>
<dbReference type="InterPro" id="IPR007060">
    <property type="entry name" value="FtsL/DivIC"/>
</dbReference>
<dbReference type="GO" id="GO:0043093">
    <property type="term" value="P:FtsZ-dependent cytokinesis"/>
    <property type="evidence" value="ECO:0007669"/>
    <property type="project" value="UniProtKB-UniRule"/>
</dbReference>
<dbReference type="NCBIfam" id="NF002058">
    <property type="entry name" value="PRK00888.1"/>
    <property type="match status" value="1"/>
</dbReference>
<name>A0A918XGV4_9GAMM</name>
<dbReference type="AlphaFoldDB" id="A0A918XGV4"/>
<dbReference type="Proteomes" id="UP000644693">
    <property type="component" value="Unassembled WGS sequence"/>
</dbReference>
<keyword evidence="1 7" id="KW-1003">Cell membrane</keyword>
<evidence type="ECO:0000313" key="8">
    <source>
        <dbReference type="EMBL" id="GHD31720.1"/>
    </source>
</evidence>
<keyword evidence="7" id="KW-0997">Cell inner membrane</keyword>
<feature type="coiled-coil region" evidence="7">
    <location>
        <begin position="28"/>
        <end position="64"/>
    </location>
</feature>
<dbReference type="Pfam" id="PF04977">
    <property type="entry name" value="DivIC"/>
    <property type="match status" value="1"/>
</dbReference>
<dbReference type="RefSeq" id="WP_229802634.1">
    <property type="nucleotide sequence ID" value="NZ_BMYM01000001.1"/>
</dbReference>
<sequence>MMRWLLGALVLLLLVLQYRLWIAEGSLAEQHRLEQQVVEQEAVNAELRARNAVLEREVLELQNGTAVVEQRAREELNLVREDEVFYQFVDKDASEAKDSQQ</sequence>
<dbReference type="GO" id="GO:0030428">
    <property type="term" value="C:cell septum"/>
    <property type="evidence" value="ECO:0007669"/>
    <property type="project" value="TreeGrafter"/>
</dbReference>
<dbReference type="GO" id="GO:0032153">
    <property type="term" value="C:cell division site"/>
    <property type="evidence" value="ECO:0007669"/>
    <property type="project" value="UniProtKB-UniRule"/>
</dbReference>
<gene>
    <name evidence="7 8" type="primary">ftsB</name>
    <name evidence="8" type="ORF">GCM10007053_15090</name>
</gene>
<keyword evidence="2 7" id="KW-0132">Cell division</keyword>
<evidence type="ECO:0000256" key="6">
    <source>
        <dbReference type="ARBA" id="ARBA00023306"/>
    </source>
</evidence>